<dbReference type="AlphaFoldDB" id="A0A167TV01"/>
<protein>
    <recommendedName>
        <fullName evidence="3">Endonuclease/exonuclease/phosphatase domain-containing protein</fullName>
    </recommendedName>
</protein>
<evidence type="ECO:0000313" key="2">
    <source>
        <dbReference type="Proteomes" id="UP000076532"/>
    </source>
</evidence>
<gene>
    <name evidence="1" type="ORF">FIBSPDRAFT_969117</name>
</gene>
<dbReference type="InterPro" id="IPR036691">
    <property type="entry name" value="Endo/exonu/phosph_ase_sf"/>
</dbReference>
<name>A0A167TV01_9AGAM</name>
<accession>A0A167TV01</accession>
<dbReference type="Gene3D" id="3.60.10.10">
    <property type="entry name" value="Endonuclease/exonuclease/phosphatase"/>
    <property type="match status" value="1"/>
</dbReference>
<evidence type="ECO:0008006" key="3">
    <source>
        <dbReference type="Google" id="ProtNLM"/>
    </source>
</evidence>
<organism evidence="1 2">
    <name type="scientific">Athelia psychrophila</name>
    <dbReference type="NCBI Taxonomy" id="1759441"/>
    <lineage>
        <taxon>Eukaryota</taxon>
        <taxon>Fungi</taxon>
        <taxon>Dikarya</taxon>
        <taxon>Basidiomycota</taxon>
        <taxon>Agaricomycotina</taxon>
        <taxon>Agaricomycetes</taxon>
        <taxon>Agaricomycetidae</taxon>
        <taxon>Atheliales</taxon>
        <taxon>Atheliaceae</taxon>
        <taxon>Athelia</taxon>
    </lineage>
</organism>
<reference evidence="1 2" key="1">
    <citation type="journal article" date="2016" name="Mol. Biol. Evol.">
        <title>Comparative Genomics of Early-Diverging Mushroom-Forming Fungi Provides Insights into the Origins of Lignocellulose Decay Capabilities.</title>
        <authorList>
            <person name="Nagy L.G."/>
            <person name="Riley R."/>
            <person name="Tritt A."/>
            <person name="Adam C."/>
            <person name="Daum C."/>
            <person name="Floudas D."/>
            <person name="Sun H."/>
            <person name="Yadav J.S."/>
            <person name="Pangilinan J."/>
            <person name="Larsson K.H."/>
            <person name="Matsuura K."/>
            <person name="Barry K."/>
            <person name="Labutti K."/>
            <person name="Kuo R."/>
            <person name="Ohm R.A."/>
            <person name="Bhattacharya S.S."/>
            <person name="Shirouzu T."/>
            <person name="Yoshinaga Y."/>
            <person name="Martin F.M."/>
            <person name="Grigoriev I.V."/>
            <person name="Hibbett D.S."/>
        </authorList>
    </citation>
    <scope>NUCLEOTIDE SEQUENCE [LARGE SCALE GENOMIC DNA]</scope>
    <source>
        <strain evidence="1 2">CBS 109695</strain>
    </source>
</reference>
<dbReference type="Proteomes" id="UP000076532">
    <property type="component" value="Unassembled WGS sequence"/>
</dbReference>
<dbReference type="SUPFAM" id="SSF56219">
    <property type="entry name" value="DNase I-like"/>
    <property type="match status" value="1"/>
</dbReference>
<keyword evidence="2" id="KW-1185">Reference proteome</keyword>
<evidence type="ECO:0000313" key="1">
    <source>
        <dbReference type="EMBL" id="KZP03309.1"/>
    </source>
</evidence>
<dbReference type="OrthoDB" id="3017416at2759"/>
<dbReference type="STRING" id="436010.A0A167TV01"/>
<dbReference type="EMBL" id="KV418105">
    <property type="protein sequence ID" value="KZP03309.1"/>
    <property type="molecule type" value="Genomic_DNA"/>
</dbReference>
<proteinExistence type="predicted"/>
<sequence length="300" mass="34473">MDKGGPGLKLKLLLASIQINVMLPTTSWKALPVELVDVTAVQLKGEYGAIHIFSIYNSQEDDSSMNMVDAYLKEPSVLRPAAGSPVHDIWMGDFNRHLPLLADLRNIQLFTAEASRKAEQLIMLAANWDMEMALPAGLPTLEYTLLKNWTCYETIWVNEVLKAHIEKCDLDTSPDWAEDVVRWDWRGVKWDNLQEYVEKVAALNIYVPKVKASPYIRRWWSTELGNTRKGVAKLARKAYKQGQKGCISHDVHKEHRKACNLYSQMIKLAKKEHFLDWLERVNPSTIWDLHKFIFLPASDR</sequence>